<feature type="region of interest" description="Disordered" evidence="5">
    <location>
        <begin position="1197"/>
        <end position="1227"/>
    </location>
</feature>
<dbReference type="SUPFAM" id="SSF56112">
    <property type="entry name" value="Protein kinase-like (PK-like)"/>
    <property type="match status" value="1"/>
</dbReference>
<evidence type="ECO:0000256" key="5">
    <source>
        <dbReference type="SAM" id="MobiDB-lite"/>
    </source>
</evidence>
<keyword evidence="2" id="KW-0547">Nucleotide-binding</keyword>
<evidence type="ECO:0000256" key="1">
    <source>
        <dbReference type="ARBA" id="ARBA00022679"/>
    </source>
</evidence>
<feature type="compositionally biased region" description="Low complexity" evidence="5">
    <location>
        <begin position="930"/>
        <end position="948"/>
    </location>
</feature>
<dbReference type="PROSITE" id="PS00108">
    <property type="entry name" value="PROTEIN_KINASE_ST"/>
    <property type="match status" value="1"/>
</dbReference>
<dbReference type="GO" id="GO:0005524">
    <property type="term" value="F:ATP binding"/>
    <property type="evidence" value="ECO:0007669"/>
    <property type="project" value="UniProtKB-KW"/>
</dbReference>
<dbReference type="CDD" id="cd14014">
    <property type="entry name" value="STKc_PknB_like"/>
    <property type="match status" value="1"/>
</dbReference>
<dbReference type="InterPro" id="IPR049052">
    <property type="entry name" value="nSTAND1"/>
</dbReference>
<dbReference type="PROSITE" id="PS50011">
    <property type="entry name" value="PROTEIN_KINASE_DOM"/>
    <property type="match status" value="1"/>
</dbReference>
<dbReference type="PANTHER" id="PTHR43289">
    <property type="entry name" value="MITOGEN-ACTIVATED PROTEIN KINASE KINASE KINASE 20-RELATED"/>
    <property type="match status" value="1"/>
</dbReference>
<dbReference type="Gene3D" id="2.130.10.10">
    <property type="entry name" value="YVTN repeat-like/Quinoprotein amine dehydrogenase"/>
    <property type="match status" value="3"/>
</dbReference>
<keyword evidence="8" id="KW-1185">Reference proteome</keyword>
<sequence>MPLSPLTPADPQRLGGYWLAGRLGAGGQGVVYEAYGEEGERVAVKVPRVDDASSRARLAKEATAARRVASFCTARVVEARTDLPEPFIVSEYVAGPNLRQVIGQAGPYRGDLLLRLAIGVATALTAIHRAGIVHRDMKPDNIILGPDGPRVIDFGVARQVGLTGSTTGPIVGTPNYMAPELFAGHEATPAADVWAFGLTVLFAATGRDALPGLEPFAAVARVLDFRPDLRVLDGTLREAVAGALARDPLARPSARELLLSLLDEVTGVASGGDEDLLPAGGSVAAMLRPPAGAGGGEPDLGTLAEELYQDLSEGERTVAPEVFLRMVAAAEDSEESIRHVPREELPDLTTGGPASSLLDVYGAAGLIVEADATYTLAHPALIHAWPRLREWLAEDRAGLPVHRRLTEAARAWDRLGRKSGDLLHGSGLDRALRWAAAERRNVMLIPLERDYLDASAALVRRTSRRRGVLAATLAVLLVLTVAGGGLAEYLRRVAARERDDSGARSLALRAADLRETDPRLAMLMSVAAWRLAPGLPQSLGALYDARSQVMTDSFADPAATAATVYDLSADGRTLVTVRDGQATLWDVRAHRELRRFTGVSRTARKAALRSDGKVLAVQDDTGVRLWDVATGAPQGDAFGPGTSPYPQELEFGPSGRLLAIPEADGHTRWWDAGRRQRLRTGSGAGVDAVDTDGTLGVVASGGSGRAELWDLRSGRRLKAGWLPLKKDVTDVRFAEDGRTIAVTRRVDADMTAPLVPGSPNSPVRRDGVMLLMRSARSGAPLPGDGAGPVADAVAFGRHDGLVGTWENADLVVLRSRDSRVVVARRLGVQIKRLRFDPDGRSVRVLTVLGTVLTLDVASLLDRPVPPSASTLATALLGPGGRVLARADVGTVWLWDVRRARQIGQPIHVTQGFLPPKLAFSADGGRLAIGAAPRTGGRPGPAAAGASAAGSGGGGAPPPAGVTLVETAHGTVLTSFLLADRRAAAVRELAFAPDGATLAVAPDEPPAVPIEVWDLRRRQARSAQGVIGAVGMAYRPDGGLLVAGTSPEPKLVDPATLTPVRRPGGTWSLDIGAFAFSPDARKVAITSLAARRLSIWDANFTGPSGRAFPETPAGGWAPVWSPDGRLIATVEAGGGVRLWDETTREPLGHIVEALVADERQITLAFGPDGRTLVTATQDGVLRTHELDADRVAAAVCRRAGGPPSSEEWPRNVTEVAASDVCPDQASTH</sequence>
<dbReference type="Pfam" id="PF20703">
    <property type="entry name" value="nSTAND1"/>
    <property type="match status" value="1"/>
</dbReference>
<protein>
    <recommendedName>
        <fullName evidence="6">Protein kinase domain-containing protein</fullName>
    </recommendedName>
</protein>
<evidence type="ECO:0000256" key="3">
    <source>
        <dbReference type="ARBA" id="ARBA00022777"/>
    </source>
</evidence>
<dbReference type="Gene3D" id="1.10.510.10">
    <property type="entry name" value="Transferase(Phosphotransferase) domain 1"/>
    <property type="match status" value="1"/>
</dbReference>
<keyword evidence="4" id="KW-0067">ATP-binding</keyword>
<dbReference type="InterPro" id="IPR001680">
    <property type="entry name" value="WD40_rpt"/>
</dbReference>
<keyword evidence="3" id="KW-0418">Kinase</keyword>
<reference evidence="7" key="1">
    <citation type="journal article" date="2014" name="Int. J. Syst. Evol. Microbiol.">
        <title>Complete genome sequence of Corynebacterium casei LMG S-19264T (=DSM 44701T), isolated from a smear-ripened cheese.</title>
        <authorList>
            <consortium name="US DOE Joint Genome Institute (JGI-PGF)"/>
            <person name="Walter F."/>
            <person name="Albersmeier A."/>
            <person name="Kalinowski J."/>
            <person name="Ruckert C."/>
        </authorList>
    </citation>
    <scope>NUCLEOTIDE SEQUENCE</scope>
    <source>
        <strain evidence="7">JCM 13064</strain>
    </source>
</reference>
<dbReference type="InterPro" id="IPR008271">
    <property type="entry name" value="Ser/Thr_kinase_AS"/>
</dbReference>
<dbReference type="InterPro" id="IPR015943">
    <property type="entry name" value="WD40/YVTN_repeat-like_dom_sf"/>
</dbReference>
<dbReference type="AlphaFoldDB" id="A0A917QSB3"/>
<evidence type="ECO:0000313" key="8">
    <source>
        <dbReference type="Proteomes" id="UP000645217"/>
    </source>
</evidence>
<feature type="domain" description="Protein kinase" evidence="6">
    <location>
        <begin position="17"/>
        <end position="262"/>
    </location>
</feature>
<comment type="caution">
    <text evidence="7">The sequence shown here is derived from an EMBL/GenBank/DDBJ whole genome shotgun (WGS) entry which is preliminary data.</text>
</comment>
<proteinExistence type="predicted"/>
<evidence type="ECO:0000256" key="2">
    <source>
        <dbReference type="ARBA" id="ARBA00022741"/>
    </source>
</evidence>
<dbReference type="InterPro" id="IPR000719">
    <property type="entry name" value="Prot_kinase_dom"/>
</dbReference>
<dbReference type="RefSeq" id="WP_189161268.1">
    <property type="nucleotide sequence ID" value="NZ_BMNT01000002.1"/>
</dbReference>
<dbReference type="Proteomes" id="UP000645217">
    <property type="component" value="Unassembled WGS sequence"/>
</dbReference>
<keyword evidence="1" id="KW-0808">Transferase</keyword>
<organism evidence="7 8">
    <name type="scientific">Sphaerisporangium melleum</name>
    <dbReference type="NCBI Taxonomy" id="321316"/>
    <lineage>
        <taxon>Bacteria</taxon>
        <taxon>Bacillati</taxon>
        <taxon>Actinomycetota</taxon>
        <taxon>Actinomycetes</taxon>
        <taxon>Streptosporangiales</taxon>
        <taxon>Streptosporangiaceae</taxon>
        <taxon>Sphaerisporangium</taxon>
    </lineage>
</organism>
<gene>
    <name evidence="7" type="ORF">GCM10007964_04910</name>
</gene>
<dbReference type="GO" id="GO:0004674">
    <property type="term" value="F:protein serine/threonine kinase activity"/>
    <property type="evidence" value="ECO:0007669"/>
    <property type="project" value="TreeGrafter"/>
</dbReference>
<dbReference type="SUPFAM" id="SSF82171">
    <property type="entry name" value="DPP6 N-terminal domain-like"/>
    <property type="match status" value="2"/>
</dbReference>
<dbReference type="Pfam" id="PF00069">
    <property type="entry name" value="Pkinase"/>
    <property type="match status" value="1"/>
</dbReference>
<accession>A0A917QSB3</accession>
<dbReference type="Gene3D" id="3.30.200.20">
    <property type="entry name" value="Phosphorylase Kinase, domain 1"/>
    <property type="match status" value="1"/>
</dbReference>
<dbReference type="SMART" id="SM00320">
    <property type="entry name" value="WD40"/>
    <property type="match status" value="5"/>
</dbReference>
<name>A0A917QSB3_9ACTN</name>
<evidence type="ECO:0000313" key="7">
    <source>
        <dbReference type="EMBL" id="GGK64888.1"/>
    </source>
</evidence>
<evidence type="ECO:0000259" key="6">
    <source>
        <dbReference type="PROSITE" id="PS50011"/>
    </source>
</evidence>
<reference evidence="7" key="2">
    <citation type="submission" date="2020-09" db="EMBL/GenBank/DDBJ databases">
        <authorList>
            <person name="Sun Q."/>
            <person name="Ohkuma M."/>
        </authorList>
    </citation>
    <scope>NUCLEOTIDE SEQUENCE</scope>
    <source>
        <strain evidence="7">JCM 13064</strain>
    </source>
</reference>
<feature type="region of interest" description="Disordered" evidence="5">
    <location>
        <begin position="930"/>
        <end position="957"/>
    </location>
</feature>
<dbReference type="InterPro" id="IPR011009">
    <property type="entry name" value="Kinase-like_dom_sf"/>
</dbReference>
<dbReference type="SMART" id="SM00220">
    <property type="entry name" value="S_TKc"/>
    <property type="match status" value="1"/>
</dbReference>
<dbReference type="EMBL" id="BMNT01000002">
    <property type="protein sequence ID" value="GGK64888.1"/>
    <property type="molecule type" value="Genomic_DNA"/>
</dbReference>
<dbReference type="PANTHER" id="PTHR43289:SF34">
    <property type="entry name" value="SERINE_THREONINE-PROTEIN KINASE YBDM-RELATED"/>
    <property type="match status" value="1"/>
</dbReference>
<evidence type="ECO:0000256" key="4">
    <source>
        <dbReference type="ARBA" id="ARBA00022840"/>
    </source>
</evidence>